<feature type="region of interest" description="Disordered" evidence="1">
    <location>
        <begin position="34"/>
        <end position="60"/>
    </location>
</feature>
<protein>
    <submittedName>
        <fullName evidence="2">Uncharacterized protein</fullName>
    </submittedName>
</protein>
<evidence type="ECO:0000313" key="3">
    <source>
        <dbReference type="Proteomes" id="UP000434276"/>
    </source>
</evidence>
<accession>A0A5S9WG55</accession>
<name>A0A5S9WG55_ARATH</name>
<gene>
    <name evidence="2" type="ORF">C24_LOCUS3052</name>
</gene>
<dbReference type="EMBL" id="CACSHJ010000087">
    <property type="protein sequence ID" value="CAA0258538.1"/>
    <property type="molecule type" value="Genomic_DNA"/>
</dbReference>
<sequence>MFYKGSLDSLNKLLKEPLPVNRFRPRNVIIISGHKDKLAKKKNSNQTDLEPKRKPQGRML</sequence>
<dbReference type="Proteomes" id="UP000434276">
    <property type="component" value="Unassembled WGS sequence"/>
</dbReference>
<proteinExistence type="predicted"/>
<organism evidence="2 3">
    <name type="scientific">Arabidopsis thaliana</name>
    <name type="common">Mouse-ear cress</name>
    <dbReference type="NCBI Taxonomy" id="3702"/>
    <lineage>
        <taxon>Eukaryota</taxon>
        <taxon>Viridiplantae</taxon>
        <taxon>Streptophyta</taxon>
        <taxon>Embryophyta</taxon>
        <taxon>Tracheophyta</taxon>
        <taxon>Spermatophyta</taxon>
        <taxon>Magnoliopsida</taxon>
        <taxon>eudicotyledons</taxon>
        <taxon>Gunneridae</taxon>
        <taxon>Pentapetalae</taxon>
        <taxon>rosids</taxon>
        <taxon>malvids</taxon>
        <taxon>Brassicales</taxon>
        <taxon>Brassicaceae</taxon>
        <taxon>Camelineae</taxon>
        <taxon>Arabidopsis</taxon>
    </lineage>
</organism>
<evidence type="ECO:0000256" key="1">
    <source>
        <dbReference type="SAM" id="MobiDB-lite"/>
    </source>
</evidence>
<dbReference type="AlphaFoldDB" id="A0A5S9WG55"/>
<evidence type="ECO:0000313" key="2">
    <source>
        <dbReference type="EMBL" id="CAA0258538.1"/>
    </source>
</evidence>
<reference evidence="2 3" key="1">
    <citation type="submission" date="2019-12" db="EMBL/GenBank/DDBJ databases">
        <authorList>
            <person name="Jiao W.-B."/>
            <person name="Schneeberger K."/>
        </authorList>
    </citation>
    <scope>NUCLEOTIDE SEQUENCE [LARGE SCALE GENOMIC DNA]</scope>
    <source>
        <strain evidence="3">cv. C24</strain>
    </source>
</reference>